<evidence type="ECO:0000313" key="3">
    <source>
        <dbReference type="Proteomes" id="UP001169491"/>
    </source>
</evidence>
<dbReference type="EMBL" id="JAGGJC010000001">
    <property type="protein sequence ID" value="MDN7128257.1"/>
    <property type="molecule type" value="Genomic_DNA"/>
</dbReference>
<reference evidence="2 3" key="1">
    <citation type="submission" date="2021-03" db="EMBL/GenBank/DDBJ databases">
        <title>Pseudidiomarina terrestris, a new bacterium isolated from saline soil.</title>
        <authorList>
            <person name="Galisteo C."/>
            <person name="De La Haba R."/>
            <person name="Sanchez-Porro C."/>
            <person name="Ventosa A."/>
        </authorList>
    </citation>
    <scope>NUCLEOTIDE SEQUENCE [LARGE SCALE GENOMIC DNA]</scope>
    <source>
        <strain evidence="3">1APR75-15</strain>
    </source>
</reference>
<dbReference type="Proteomes" id="UP001169491">
    <property type="component" value="Unassembled WGS sequence"/>
</dbReference>
<protein>
    <submittedName>
        <fullName evidence="2">Uncharacterized protein</fullName>
    </submittedName>
</protein>
<proteinExistence type="predicted"/>
<feature type="region of interest" description="Disordered" evidence="1">
    <location>
        <begin position="256"/>
        <end position="279"/>
    </location>
</feature>
<dbReference type="RefSeq" id="WP_301834131.1">
    <property type="nucleotide sequence ID" value="NZ_JAGGJC010000001.1"/>
</dbReference>
<feature type="compositionally biased region" description="Basic and acidic residues" evidence="1">
    <location>
        <begin position="270"/>
        <end position="279"/>
    </location>
</feature>
<sequence length="279" mass="32880">MNEEQIEKESFDLCHALGIRNDEEQQWLSNYLKSTVGLDNAMVTYLVTGNKLWEQSTAHNDPREKRFKRIKSALTSRRNRKKKKQNKVAISAWIEHSTRREFDRFMVSKGYLISDGLDSIIKMGIDNFRDYYEDEIQKHKEHIQEEYAKRLEKAKDINTTQRNRENQSLKRIRKFVLDEFIDKYSAKAIARGIALQALEKDLDGLIDREFDEDTRNNFKLVAGALEENIEQMYGTVKKYRNSQKITNLGELDDYNKSSEQLGKKAKRQEKKLNKERGDS</sequence>
<gene>
    <name evidence="2" type="ORF">J6I92_00010</name>
</gene>
<evidence type="ECO:0000256" key="1">
    <source>
        <dbReference type="SAM" id="MobiDB-lite"/>
    </source>
</evidence>
<accession>A0ABT8ME92</accession>
<keyword evidence="3" id="KW-1185">Reference proteome</keyword>
<organism evidence="2 3">
    <name type="scientific">Pseudidiomarina terrestris</name>
    <dbReference type="NCBI Taxonomy" id="2820060"/>
    <lineage>
        <taxon>Bacteria</taxon>
        <taxon>Pseudomonadati</taxon>
        <taxon>Pseudomonadota</taxon>
        <taxon>Gammaproteobacteria</taxon>
        <taxon>Alteromonadales</taxon>
        <taxon>Idiomarinaceae</taxon>
        <taxon>Pseudidiomarina</taxon>
    </lineage>
</organism>
<name>A0ABT8ME92_9GAMM</name>
<evidence type="ECO:0000313" key="2">
    <source>
        <dbReference type="EMBL" id="MDN7128257.1"/>
    </source>
</evidence>
<comment type="caution">
    <text evidence="2">The sequence shown here is derived from an EMBL/GenBank/DDBJ whole genome shotgun (WGS) entry which is preliminary data.</text>
</comment>